<proteinExistence type="predicted"/>
<dbReference type="RefSeq" id="WP_176573954.1">
    <property type="nucleotide sequence ID" value="NZ_CBDRGH010000018.1"/>
</dbReference>
<organism evidence="1 2">
    <name type="scientific">Streptomyces chartreusis</name>
    <dbReference type="NCBI Taxonomy" id="1969"/>
    <lineage>
        <taxon>Bacteria</taxon>
        <taxon>Bacillati</taxon>
        <taxon>Actinomycetota</taxon>
        <taxon>Actinomycetes</taxon>
        <taxon>Kitasatosporales</taxon>
        <taxon>Streptomycetaceae</taxon>
        <taxon>Streptomyces</taxon>
    </lineage>
</organism>
<name>A0A7I0NT88_STRCX</name>
<evidence type="ECO:0000313" key="2">
    <source>
        <dbReference type="Proteomes" id="UP000509418"/>
    </source>
</evidence>
<dbReference type="AlphaFoldDB" id="A0A7I0NT88"/>
<gene>
    <name evidence="1" type="ORF">HUT05_02180</name>
</gene>
<dbReference type="Proteomes" id="UP000509418">
    <property type="component" value="Chromosome"/>
</dbReference>
<sequence length="131" mass="14022">MFVEPAVVEVPFVVDWLRTVARPRSRAGAHRCADRQLFTGIAPRARKGKVELLSRWRFVTRSTCRDVAQCRAAVCHPDGLVGDCLEQFAVQEAGAGGEVGAAGQPLMALQSALGLRLRGTMAPPSTHPSGS</sequence>
<dbReference type="EMBL" id="CP056041">
    <property type="protein sequence ID" value="QKZ16281.1"/>
    <property type="molecule type" value="Genomic_DNA"/>
</dbReference>
<accession>A0A7I0NT88</accession>
<keyword evidence="2" id="KW-1185">Reference proteome</keyword>
<reference evidence="1 2" key="1">
    <citation type="submission" date="2020-06" db="EMBL/GenBank/DDBJ databases">
        <title>Genome mining for natural products.</title>
        <authorList>
            <person name="Zhang B."/>
            <person name="Shi J."/>
            <person name="Ge H."/>
        </authorList>
    </citation>
    <scope>NUCLEOTIDE SEQUENCE [LARGE SCALE GENOMIC DNA]</scope>
    <source>
        <strain evidence="1 2">NA02069</strain>
    </source>
</reference>
<protein>
    <submittedName>
        <fullName evidence="1">Uncharacterized protein</fullName>
    </submittedName>
</protein>
<evidence type="ECO:0000313" key="1">
    <source>
        <dbReference type="EMBL" id="QKZ16281.1"/>
    </source>
</evidence>